<sequence>MAPRIVALIGGGQAAGKKSVCKAIMSRLQSWKVTDVKVLSLDNFKRARIPNNLNPEGPDSYDFVAIASAITSETSEVLLVEGHYTLYEDTLKRLGTIRIYIDLDADTRLSRRIIRDTTERGLSLQEVLDNYLVYGKPAMERYIQGTKPTADIVLMRGTEPSGIELIAGAIYDRLAADAVAASGDNTFNVLSDSTPAWQSPSGLSLRHNLLDSEFEVQTENYYELA</sequence>
<gene>
    <name evidence="1" type="ORF">V1525DRAFT_393517</name>
</gene>
<reference evidence="2" key="1">
    <citation type="journal article" date="2024" name="Front. Bioeng. Biotechnol.">
        <title>Genome-scale model development and genomic sequencing of the oleaginous clade Lipomyces.</title>
        <authorList>
            <person name="Czajka J.J."/>
            <person name="Han Y."/>
            <person name="Kim J."/>
            <person name="Mondo S.J."/>
            <person name="Hofstad B.A."/>
            <person name="Robles A."/>
            <person name="Haridas S."/>
            <person name="Riley R."/>
            <person name="LaButti K."/>
            <person name="Pangilinan J."/>
            <person name="Andreopoulos W."/>
            <person name="Lipzen A."/>
            <person name="Yan J."/>
            <person name="Wang M."/>
            <person name="Ng V."/>
            <person name="Grigoriev I.V."/>
            <person name="Spatafora J.W."/>
            <person name="Magnuson J.K."/>
            <person name="Baker S.E."/>
            <person name="Pomraning K.R."/>
        </authorList>
    </citation>
    <scope>NUCLEOTIDE SEQUENCE [LARGE SCALE GENOMIC DNA]</scope>
    <source>
        <strain evidence="2">CBS 7786</strain>
    </source>
</reference>
<evidence type="ECO:0000313" key="1">
    <source>
        <dbReference type="EMBL" id="KAK9241035.1"/>
    </source>
</evidence>
<protein>
    <submittedName>
        <fullName evidence="1">P-loop containing nucleoside triphosphate hydrolase protein</fullName>
    </submittedName>
</protein>
<keyword evidence="2" id="KW-1185">Reference proteome</keyword>
<name>A0ACC3TBB3_LIPKO</name>
<keyword evidence="1" id="KW-0378">Hydrolase</keyword>
<dbReference type="Proteomes" id="UP001433508">
    <property type="component" value="Unassembled WGS sequence"/>
</dbReference>
<accession>A0ACC3TBB3</accession>
<proteinExistence type="predicted"/>
<dbReference type="EMBL" id="MU971336">
    <property type="protein sequence ID" value="KAK9241035.1"/>
    <property type="molecule type" value="Genomic_DNA"/>
</dbReference>
<evidence type="ECO:0000313" key="2">
    <source>
        <dbReference type="Proteomes" id="UP001433508"/>
    </source>
</evidence>
<organism evidence="1 2">
    <name type="scientific">Lipomyces kononenkoae</name>
    <name type="common">Yeast</name>
    <dbReference type="NCBI Taxonomy" id="34357"/>
    <lineage>
        <taxon>Eukaryota</taxon>
        <taxon>Fungi</taxon>
        <taxon>Dikarya</taxon>
        <taxon>Ascomycota</taxon>
        <taxon>Saccharomycotina</taxon>
        <taxon>Lipomycetes</taxon>
        <taxon>Lipomycetales</taxon>
        <taxon>Lipomycetaceae</taxon>
        <taxon>Lipomyces</taxon>
    </lineage>
</organism>
<comment type="caution">
    <text evidence="1">The sequence shown here is derived from an EMBL/GenBank/DDBJ whole genome shotgun (WGS) entry which is preliminary data.</text>
</comment>